<name>A0AAW2C5X5_9ROSI</name>
<evidence type="ECO:0000313" key="2">
    <source>
        <dbReference type="EMBL" id="KAK9992534.1"/>
    </source>
</evidence>
<dbReference type="InterPro" id="IPR001938">
    <property type="entry name" value="Thaumatin"/>
</dbReference>
<dbReference type="EMBL" id="JAZDWU010000009">
    <property type="protein sequence ID" value="KAK9992534.1"/>
    <property type="molecule type" value="Genomic_DNA"/>
</dbReference>
<dbReference type="AlphaFoldDB" id="A0AAW2C5X5"/>
<dbReference type="Pfam" id="PF00314">
    <property type="entry name" value="Thaumatin"/>
    <property type="match status" value="1"/>
</dbReference>
<dbReference type="Gene3D" id="2.60.110.10">
    <property type="entry name" value="Thaumatin"/>
    <property type="match status" value="1"/>
</dbReference>
<evidence type="ECO:0000256" key="1">
    <source>
        <dbReference type="ARBA" id="ARBA00010607"/>
    </source>
</evidence>
<sequence length="103" mass="11338">MDPGFVHAKLVTVVGFFNAKAEDMVISIELKALGRCNNPCRVFKTEEYCCDSSITNCKATNYSMFLKGGCPGAYSFPLDDPRSSYTCPSRNNYNVVFCPLGSL</sequence>
<dbReference type="Proteomes" id="UP001459277">
    <property type="component" value="Unassembled WGS sequence"/>
</dbReference>
<comment type="caution">
    <text evidence="2">The sequence shown here is derived from an EMBL/GenBank/DDBJ whole genome shotgun (WGS) entry which is preliminary data.</text>
</comment>
<protein>
    <submittedName>
        <fullName evidence="2">Uncharacterized protein</fullName>
    </submittedName>
</protein>
<gene>
    <name evidence="2" type="ORF">SO802_027519</name>
</gene>
<evidence type="ECO:0000313" key="3">
    <source>
        <dbReference type="Proteomes" id="UP001459277"/>
    </source>
</evidence>
<proteinExistence type="inferred from homology"/>
<dbReference type="InterPro" id="IPR037176">
    <property type="entry name" value="Osmotin/thaumatin-like_sf"/>
</dbReference>
<dbReference type="PANTHER" id="PTHR31048">
    <property type="entry name" value="OS03G0233200 PROTEIN"/>
    <property type="match status" value="1"/>
</dbReference>
<keyword evidence="3" id="KW-1185">Reference proteome</keyword>
<dbReference type="PROSITE" id="PS51367">
    <property type="entry name" value="THAUMATIN_2"/>
    <property type="match status" value="1"/>
</dbReference>
<accession>A0AAW2C5X5</accession>
<comment type="similarity">
    <text evidence="1">Belongs to the thaumatin family.</text>
</comment>
<organism evidence="2 3">
    <name type="scientific">Lithocarpus litseifolius</name>
    <dbReference type="NCBI Taxonomy" id="425828"/>
    <lineage>
        <taxon>Eukaryota</taxon>
        <taxon>Viridiplantae</taxon>
        <taxon>Streptophyta</taxon>
        <taxon>Embryophyta</taxon>
        <taxon>Tracheophyta</taxon>
        <taxon>Spermatophyta</taxon>
        <taxon>Magnoliopsida</taxon>
        <taxon>eudicotyledons</taxon>
        <taxon>Gunneridae</taxon>
        <taxon>Pentapetalae</taxon>
        <taxon>rosids</taxon>
        <taxon>fabids</taxon>
        <taxon>Fagales</taxon>
        <taxon>Fagaceae</taxon>
        <taxon>Lithocarpus</taxon>
    </lineage>
</organism>
<reference evidence="2 3" key="1">
    <citation type="submission" date="2024-01" db="EMBL/GenBank/DDBJ databases">
        <title>A telomere-to-telomere, gap-free genome of sweet tea (Lithocarpus litseifolius).</title>
        <authorList>
            <person name="Zhou J."/>
        </authorList>
    </citation>
    <scope>NUCLEOTIDE SEQUENCE [LARGE SCALE GENOMIC DNA]</scope>
    <source>
        <strain evidence="2">Zhou-2022a</strain>
        <tissue evidence="2">Leaf</tissue>
    </source>
</reference>
<dbReference type="SUPFAM" id="SSF49870">
    <property type="entry name" value="Osmotin, thaumatin-like protein"/>
    <property type="match status" value="1"/>
</dbReference>
<dbReference type="SMART" id="SM00205">
    <property type="entry name" value="THN"/>
    <property type="match status" value="1"/>
</dbReference>